<dbReference type="KEGG" id="mcun:NCTC10297_00300"/>
<evidence type="ECO:0000256" key="2">
    <source>
        <dbReference type="SAM" id="SignalP"/>
    </source>
</evidence>
<dbReference type="InterPro" id="IPR011970">
    <property type="entry name" value="MltB_2"/>
</dbReference>
<dbReference type="Gene3D" id="1.10.101.10">
    <property type="entry name" value="PGBD-like superfamily/PGBD"/>
    <property type="match status" value="1"/>
</dbReference>
<feature type="compositionally biased region" description="Polar residues" evidence="1">
    <location>
        <begin position="404"/>
        <end position="420"/>
    </location>
</feature>
<dbReference type="GO" id="GO:0008933">
    <property type="term" value="F:peptidoglycan lytic transglycosylase activity"/>
    <property type="evidence" value="ECO:0007669"/>
    <property type="project" value="TreeGrafter"/>
</dbReference>
<feature type="compositionally biased region" description="Low complexity" evidence="1">
    <location>
        <begin position="421"/>
        <end position="437"/>
    </location>
</feature>
<evidence type="ECO:0000259" key="3">
    <source>
        <dbReference type="Pfam" id="PF01471"/>
    </source>
</evidence>
<evidence type="ECO:0000256" key="1">
    <source>
        <dbReference type="SAM" id="MobiDB-lite"/>
    </source>
</evidence>
<dbReference type="Gene3D" id="1.10.530.10">
    <property type="match status" value="1"/>
</dbReference>
<keyword evidence="5" id="KW-0456">Lyase</keyword>
<dbReference type="InterPro" id="IPR031304">
    <property type="entry name" value="SLT_2"/>
</dbReference>
<dbReference type="InterPro" id="IPR036366">
    <property type="entry name" value="PGBDSf"/>
</dbReference>
<dbReference type="SUPFAM" id="SSF47090">
    <property type="entry name" value="PGBD-like"/>
    <property type="match status" value="1"/>
</dbReference>
<dbReference type="InterPro" id="IPR023346">
    <property type="entry name" value="Lysozyme-like_dom_sf"/>
</dbReference>
<reference evidence="5 6" key="1">
    <citation type="submission" date="2018-12" db="EMBL/GenBank/DDBJ databases">
        <authorList>
            <consortium name="Pathogen Informatics"/>
        </authorList>
    </citation>
    <scope>NUCLEOTIDE SEQUENCE [LARGE SCALE GENOMIC DNA]</scope>
    <source>
        <strain evidence="5 6">NCTC10297</strain>
    </source>
</reference>
<keyword evidence="2" id="KW-0732">Signal</keyword>
<dbReference type="CDD" id="cd13399">
    <property type="entry name" value="Slt35-like"/>
    <property type="match status" value="1"/>
</dbReference>
<gene>
    <name evidence="5" type="primary">mltB_1</name>
    <name evidence="5" type="ORF">NCTC10297_00300</name>
</gene>
<feature type="region of interest" description="Disordered" evidence="1">
    <location>
        <begin position="404"/>
        <end position="437"/>
    </location>
</feature>
<feature type="domain" description="Transglycosylase SLT" evidence="4">
    <location>
        <begin position="35"/>
        <end position="323"/>
    </location>
</feature>
<dbReference type="RefSeq" id="WP_126329602.1">
    <property type="nucleotide sequence ID" value="NZ_LR134343.1"/>
</dbReference>
<organism evidence="5 6">
    <name type="scientific">Moraxella cuniculi</name>
    <dbReference type="NCBI Taxonomy" id="34061"/>
    <lineage>
        <taxon>Bacteria</taxon>
        <taxon>Pseudomonadati</taxon>
        <taxon>Pseudomonadota</taxon>
        <taxon>Gammaproteobacteria</taxon>
        <taxon>Moraxellales</taxon>
        <taxon>Moraxellaceae</taxon>
        <taxon>Moraxella</taxon>
    </lineage>
</organism>
<dbReference type="Pfam" id="PF13406">
    <property type="entry name" value="SLT_2"/>
    <property type="match status" value="1"/>
</dbReference>
<dbReference type="Proteomes" id="UP000274100">
    <property type="component" value="Chromosome"/>
</dbReference>
<dbReference type="FunFam" id="1.10.8.350:FF:000001">
    <property type="entry name" value="Lytic murein transglycosylase B"/>
    <property type="match status" value="1"/>
</dbReference>
<accession>A0A448GU89</accession>
<dbReference type="PANTHER" id="PTHR30163:SF10">
    <property type="entry name" value="TRANSGLYCOLASE-RELATED"/>
    <property type="match status" value="1"/>
</dbReference>
<evidence type="ECO:0000313" key="5">
    <source>
        <dbReference type="EMBL" id="VEG12380.1"/>
    </source>
</evidence>
<dbReference type="InterPro" id="IPR002477">
    <property type="entry name" value="Peptidoglycan-bd-like"/>
</dbReference>
<proteinExistence type="predicted"/>
<feature type="domain" description="Peptidoglycan binding-like" evidence="3">
    <location>
        <begin position="350"/>
        <end position="397"/>
    </location>
</feature>
<dbReference type="Pfam" id="PF01471">
    <property type="entry name" value="PG_binding_1"/>
    <property type="match status" value="1"/>
</dbReference>
<dbReference type="SUPFAM" id="SSF53955">
    <property type="entry name" value="Lysozyme-like"/>
    <property type="match status" value="1"/>
</dbReference>
<dbReference type="NCBIfam" id="TIGR02283">
    <property type="entry name" value="MltB_2"/>
    <property type="match status" value="1"/>
</dbReference>
<dbReference type="EMBL" id="LR134343">
    <property type="protein sequence ID" value="VEG12380.1"/>
    <property type="molecule type" value="Genomic_DNA"/>
</dbReference>
<dbReference type="Gene3D" id="1.10.8.350">
    <property type="entry name" value="Bacterial muramidase"/>
    <property type="match status" value="1"/>
</dbReference>
<dbReference type="OrthoDB" id="9772911at2"/>
<feature type="signal peptide" evidence="2">
    <location>
        <begin position="1"/>
        <end position="22"/>
    </location>
</feature>
<dbReference type="InterPro" id="IPR036365">
    <property type="entry name" value="PGBD-like_sf"/>
</dbReference>
<dbReference type="GO" id="GO:0009253">
    <property type="term" value="P:peptidoglycan catabolic process"/>
    <property type="evidence" value="ECO:0007669"/>
    <property type="project" value="TreeGrafter"/>
</dbReference>
<name>A0A448GU89_9GAMM</name>
<dbReference type="EC" id="4.2.2.-" evidence="5"/>
<dbReference type="InterPro" id="IPR043426">
    <property type="entry name" value="MltB-like"/>
</dbReference>
<sequence>MKISAYLALVLAGLGAVSTASANGNDLPNLSNSEFQQCLNTLKNTAAFRGVSSATFEAYRPAQPDPSVIRSLNYQPEFKKDVWDYLASLVDSERVEDGIRAKREQADVLRRIESRYGVKPEHVLGVWGVESNFGQTLGKKNLFDSLATLSCFDRRQSYFRGEFANALKIVQNGDIRPQDMTGSWAGAFGQTQFMPSTFLELAVDFDGDGRKDLVNSKADALASTANFLVKRGYRSGEPWGYEVKLNGYDGSSGRRNKQSISHWRSQGITLPNGKPLPDNMASAGLLLPAGKNGPAFLVGKNFDTFYSYNASESYALAIAHLSDLITSENTNTDFATAWPTDDPGIGRREAKEIQQGLIDAGYDIGAVDGIIGDNTRRAIMDYQRKAGVNPDGRAGQKFHRLITSQGKQNSTPANNLGSTATKPSTITPSVSSPTGTTYRRVINADGSASLVPVK</sequence>
<evidence type="ECO:0000259" key="4">
    <source>
        <dbReference type="Pfam" id="PF13406"/>
    </source>
</evidence>
<dbReference type="AlphaFoldDB" id="A0A448GU89"/>
<evidence type="ECO:0000313" key="6">
    <source>
        <dbReference type="Proteomes" id="UP000274100"/>
    </source>
</evidence>
<protein>
    <submittedName>
        <fullName evidence="5">Membrane-bound lytic murein transglycosylase B</fullName>
        <ecNumber evidence="5">4.2.2.-</ecNumber>
    </submittedName>
</protein>
<feature type="chain" id="PRO_5019219955" evidence="2">
    <location>
        <begin position="23"/>
        <end position="454"/>
    </location>
</feature>
<dbReference type="PANTHER" id="PTHR30163">
    <property type="entry name" value="MEMBRANE-BOUND LYTIC MUREIN TRANSGLYCOSYLASE B"/>
    <property type="match status" value="1"/>
</dbReference>